<dbReference type="OrthoDB" id="59415at2759"/>
<accession>A0A3Q0F9K3</accession>
<reference evidence="3" key="2">
    <citation type="submission" date="2025-08" db="UniProtKB">
        <authorList>
            <consortium name="RefSeq"/>
        </authorList>
    </citation>
    <scope>IDENTIFICATION</scope>
    <source>
        <tissue evidence="3">Leaf</tissue>
    </source>
</reference>
<evidence type="ECO:0000256" key="1">
    <source>
        <dbReference type="SAM" id="MobiDB-lite"/>
    </source>
</evidence>
<dbReference type="RefSeq" id="XP_022640276.1">
    <property type="nucleotide sequence ID" value="XM_022784555.1"/>
</dbReference>
<dbReference type="GeneID" id="111242239"/>
<dbReference type="InterPro" id="IPR023214">
    <property type="entry name" value="HAD_sf"/>
</dbReference>
<name>A0A3Q0F9K3_VIGRR</name>
<reference evidence="2" key="1">
    <citation type="journal article" date="2014" name="Nat. Commun.">
        <title>Genome sequence of mungbean and insights into evolution within Vigna species.</title>
        <authorList>
            <person name="Kang Y.J."/>
            <person name="Kim S.K."/>
            <person name="Kim M.Y."/>
            <person name="Lestari P."/>
            <person name="Kim K.H."/>
            <person name="Ha B.K."/>
            <person name="Jun T.H."/>
            <person name="Hwang W.J."/>
            <person name="Lee T."/>
            <person name="Lee J."/>
            <person name="Shim S."/>
            <person name="Yoon M.Y."/>
            <person name="Jang Y.E."/>
            <person name="Han K.S."/>
            <person name="Taeprayoon P."/>
            <person name="Yoon N."/>
            <person name="Somta P."/>
            <person name="Tanya P."/>
            <person name="Kim K.S."/>
            <person name="Gwag J.G."/>
            <person name="Moon J.K."/>
            <person name="Lee Y.H."/>
            <person name="Park B.S."/>
            <person name="Bombarely A."/>
            <person name="Doyle J.J."/>
            <person name="Jackson S.A."/>
            <person name="Schafleitner R."/>
            <person name="Srinives P."/>
            <person name="Varshney R.K."/>
            <person name="Lee S.H."/>
        </authorList>
    </citation>
    <scope>NUCLEOTIDE SEQUENCE [LARGE SCALE GENOMIC DNA]</scope>
    <source>
        <strain evidence="2">cv. VC1973A</strain>
    </source>
</reference>
<evidence type="ECO:0000313" key="3">
    <source>
        <dbReference type="RefSeq" id="XP_022640276.1"/>
    </source>
</evidence>
<organism evidence="2 3">
    <name type="scientific">Vigna radiata var. radiata</name>
    <name type="common">Mung bean</name>
    <name type="synonym">Phaseolus aureus</name>
    <dbReference type="NCBI Taxonomy" id="3916"/>
    <lineage>
        <taxon>Eukaryota</taxon>
        <taxon>Viridiplantae</taxon>
        <taxon>Streptophyta</taxon>
        <taxon>Embryophyta</taxon>
        <taxon>Tracheophyta</taxon>
        <taxon>Spermatophyta</taxon>
        <taxon>Magnoliopsida</taxon>
        <taxon>eudicotyledons</taxon>
        <taxon>Gunneridae</taxon>
        <taxon>Pentapetalae</taxon>
        <taxon>rosids</taxon>
        <taxon>fabids</taxon>
        <taxon>Fabales</taxon>
        <taxon>Fabaceae</taxon>
        <taxon>Papilionoideae</taxon>
        <taxon>50 kb inversion clade</taxon>
        <taxon>NPAAA clade</taxon>
        <taxon>indigoferoid/millettioid clade</taxon>
        <taxon>Phaseoleae</taxon>
        <taxon>Vigna</taxon>
    </lineage>
</organism>
<keyword evidence="2" id="KW-1185">Reference proteome</keyword>
<gene>
    <name evidence="3" type="primary">LOC111242239</name>
</gene>
<feature type="region of interest" description="Disordered" evidence="1">
    <location>
        <begin position="87"/>
        <end position="108"/>
    </location>
</feature>
<dbReference type="KEGG" id="vra:111242239"/>
<sequence length="220" mass="24917">MEEHNATTFKMWVPHDEALTLPETIKLNNKLLTLGIKVVFITKGPLNLKYVTVSNLQRVGPYERDKLIIKNPSTNYQMLFNLLREGSKRKRRSITSTGDSSGSEHRRRRRLVPRLMAPISVDSMSGLAVLPTATLAAVDDVGDTYLAICGGWPCRWWHVVVGRRWLILPVAEDAHPRDRRLSCTRGKGFYPIAGSSSDDARRHRQRRGWQSAAVWVETGT</sequence>
<evidence type="ECO:0000313" key="2">
    <source>
        <dbReference type="Proteomes" id="UP000087766"/>
    </source>
</evidence>
<proteinExistence type="predicted"/>
<dbReference type="Pfam" id="PF03767">
    <property type="entry name" value="Acid_phosphat_B"/>
    <property type="match status" value="1"/>
</dbReference>
<dbReference type="Proteomes" id="UP000087766">
    <property type="component" value="Chromosome 8"/>
</dbReference>
<dbReference type="Gene3D" id="3.40.50.1000">
    <property type="entry name" value="HAD superfamily/HAD-like"/>
    <property type="match status" value="1"/>
</dbReference>
<dbReference type="STRING" id="3916.A0A3Q0F9K3"/>
<dbReference type="AlphaFoldDB" id="A0A3Q0F9K3"/>
<dbReference type="InterPro" id="IPR005519">
    <property type="entry name" value="Acid_phosphat_B-like"/>
</dbReference>
<protein>
    <submittedName>
        <fullName evidence="3">Uncharacterized protein LOC111242239</fullName>
    </submittedName>
</protein>